<evidence type="ECO:0000313" key="2">
    <source>
        <dbReference type="Proteomes" id="UP000009183"/>
    </source>
</evidence>
<dbReference type="PaxDb" id="29760-VIT_06s0061g00290.t01"/>
<organism evidence="1 2">
    <name type="scientific">Vitis vinifera</name>
    <name type="common">Grape</name>
    <dbReference type="NCBI Taxonomy" id="29760"/>
    <lineage>
        <taxon>Eukaryota</taxon>
        <taxon>Viridiplantae</taxon>
        <taxon>Streptophyta</taxon>
        <taxon>Embryophyta</taxon>
        <taxon>Tracheophyta</taxon>
        <taxon>Spermatophyta</taxon>
        <taxon>Magnoliopsida</taxon>
        <taxon>eudicotyledons</taxon>
        <taxon>Gunneridae</taxon>
        <taxon>Pentapetalae</taxon>
        <taxon>rosids</taxon>
        <taxon>Vitales</taxon>
        <taxon>Vitaceae</taxon>
        <taxon>Viteae</taxon>
        <taxon>Vitis</taxon>
    </lineage>
</organism>
<name>D7SNE6_VITVI</name>
<dbReference type="AlphaFoldDB" id="D7SNE6"/>
<proteinExistence type="predicted"/>
<dbReference type="HOGENOM" id="CLU_2594699_0_0_1"/>
<keyword evidence="2" id="KW-1185">Reference proteome</keyword>
<reference evidence="2" key="1">
    <citation type="journal article" date="2007" name="Nature">
        <title>The grapevine genome sequence suggests ancestral hexaploidization in major angiosperm phyla.</title>
        <authorList>
            <consortium name="The French-Italian Public Consortium for Grapevine Genome Characterization."/>
            <person name="Jaillon O."/>
            <person name="Aury J.-M."/>
            <person name="Noel B."/>
            <person name="Policriti A."/>
            <person name="Clepet C."/>
            <person name="Casagrande A."/>
            <person name="Choisne N."/>
            <person name="Aubourg S."/>
            <person name="Vitulo N."/>
            <person name="Jubin C."/>
            <person name="Vezzi A."/>
            <person name="Legeai F."/>
            <person name="Hugueney P."/>
            <person name="Dasilva C."/>
            <person name="Horner D."/>
            <person name="Mica E."/>
            <person name="Jublot D."/>
            <person name="Poulain J."/>
            <person name="Bruyere C."/>
            <person name="Billault A."/>
            <person name="Segurens B."/>
            <person name="Gouyvenoux M."/>
            <person name="Ugarte E."/>
            <person name="Cattonaro F."/>
            <person name="Anthouard V."/>
            <person name="Vico V."/>
            <person name="Del Fabbro C."/>
            <person name="Alaux M."/>
            <person name="Di Gaspero G."/>
            <person name="Dumas V."/>
            <person name="Felice N."/>
            <person name="Paillard S."/>
            <person name="Juman I."/>
            <person name="Moroldo M."/>
            <person name="Scalabrin S."/>
            <person name="Canaguier A."/>
            <person name="Le Clainche I."/>
            <person name="Malacrida G."/>
            <person name="Durand E."/>
            <person name="Pesole G."/>
            <person name="Laucou V."/>
            <person name="Chatelet P."/>
            <person name="Merdinoglu D."/>
            <person name="Delledonne M."/>
            <person name="Pezzotti M."/>
            <person name="Lecharny A."/>
            <person name="Scarpelli C."/>
            <person name="Artiguenave F."/>
            <person name="Pe M.E."/>
            <person name="Valle G."/>
            <person name="Morgante M."/>
            <person name="Caboche M."/>
            <person name="Adam-Blondon A.-F."/>
            <person name="Weissenbach J."/>
            <person name="Quetier F."/>
            <person name="Wincker P."/>
        </authorList>
    </citation>
    <scope>NUCLEOTIDE SEQUENCE [LARGE SCALE GENOMIC DNA]</scope>
    <source>
        <strain evidence="2">cv. Pinot noir / PN40024</strain>
    </source>
</reference>
<accession>D7SNE6</accession>
<dbReference type="InParanoid" id="D7SNE6"/>
<sequence>MVSNHGMNMQKDLSYGHRQPIIAKIWSTNTPFLFHSQTEIPLCNLMFSVRDIGPVSNRRCLTKPLGTLLEEACITCSLRH</sequence>
<dbReference type="EMBL" id="FN594957">
    <property type="protein sequence ID" value="CBI17175.3"/>
    <property type="molecule type" value="Genomic_DNA"/>
</dbReference>
<gene>
    <name evidence="1" type="ordered locus">VIT_06s0061g00290</name>
</gene>
<evidence type="ECO:0000313" key="1">
    <source>
        <dbReference type="EMBL" id="CBI17175.3"/>
    </source>
</evidence>
<dbReference type="Proteomes" id="UP000009183">
    <property type="component" value="Chromosome 6"/>
</dbReference>
<protein>
    <submittedName>
        <fullName evidence="1">Uncharacterized protein</fullName>
    </submittedName>
</protein>